<dbReference type="SUPFAM" id="SSF52743">
    <property type="entry name" value="Subtilisin-like"/>
    <property type="match status" value="1"/>
</dbReference>
<organism evidence="10 11">
    <name type="scientific">Chlorobaculum thiosulfatiphilum</name>
    <name type="common">Chlorobium limicola f.sp. thiosulfatophilum</name>
    <dbReference type="NCBI Taxonomy" id="115852"/>
    <lineage>
        <taxon>Bacteria</taxon>
        <taxon>Pseudomonadati</taxon>
        <taxon>Chlorobiota</taxon>
        <taxon>Chlorobiia</taxon>
        <taxon>Chlorobiales</taxon>
        <taxon>Chlorobiaceae</taxon>
        <taxon>Chlorobaculum</taxon>
    </lineage>
</organism>
<dbReference type="Gene3D" id="2.60.40.1220">
    <property type="match status" value="1"/>
</dbReference>
<evidence type="ECO:0000256" key="5">
    <source>
        <dbReference type="ARBA" id="ARBA00022825"/>
    </source>
</evidence>
<dbReference type="PANTHER" id="PTHR43399">
    <property type="entry name" value="SUBTILISIN-RELATED"/>
    <property type="match status" value="1"/>
</dbReference>
<dbReference type="InterPro" id="IPR036852">
    <property type="entry name" value="Peptidase_S8/S53_dom_sf"/>
</dbReference>
<evidence type="ECO:0000256" key="6">
    <source>
        <dbReference type="PROSITE-ProRule" id="PRU01240"/>
    </source>
</evidence>
<keyword evidence="3" id="KW-0732">Signal</keyword>
<evidence type="ECO:0000256" key="7">
    <source>
        <dbReference type="RuleBase" id="RU003355"/>
    </source>
</evidence>
<feature type="active site" description="Charge relay system" evidence="6">
    <location>
        <position position="520"/>
    </location>
</feature>
<keyword evidence="2 6" id="KW-0645">Protease</keyword>
<dbReference type="GO" id="GO:0006508">
    <property type="term" value="P:proteolysis"/>
    <property type="evidence" value="ECO:0007669"/>
    <property type="project" value="UniProtKB-KW"/>
</dbReference>
<sequence>MSNKNLLNGTLGVQASAMNRGVASTAIFTDAGVRQNERESTHRDWGDTVSFKHIMELPNHQADGFQSSLAWGDFNGSNHFVGAWPDYPGQSPVDDSPDSGEMTAAARSLNSIHIRDKTAPTVVSFDPADGSGDVDPEASITLTFSEAIQAGSGSIDIHAGSPTGAVLESFDVASSSHLAFSGSTLTIDPSSALAGETHYYVTIGSDAVHDLAGNSYLGADAYDFTTESTIESITLESVLWDPVSGHGLLDIDAMLEAATGQSIADAPLYGDGYGSWDWGLNDIQAPDAWQAGYTGEGIVVAVIDTGVLYTHSDLDGNIWINTGEISGNGVDDDGNGYVDDIYGYDFVNYDGYALDDNGHGTHIAGIIAGEYNGTGVTGVAYDATIMPVKVLSSSGGGTFTAVANGIMYAVNNGADVINLSMGAYGSYSSSLTNAISYALDHGVIVCMASGNNSQTSPTYPAVLAKTLGGIAVGAVNSSNVVASWSNDAGNTDPYDFVVAPGVSIYSTYKNGGYVSMSGTSMAAPFAAGAAALLLSAEEDYASDWSLEQLENILTHSAEFLGAIALSSSTSVESSLGAASAAGFDAASAAEFLSAVDADPVALTGVLDGVPDGYEVFAV</sequence>
<keyword evidence="4 6" id="KW-0378">Hydrolase</keyword>
<dbReference type="InterPro" id="IPR032812">
    <property type="entry name" value="SbsA_Ig"/>
</dbReference>
<evidence type="ECO:0000313" key="10">
    <source>
        <dbReference type="EMBL" id="TNJ39832.1"/>
    </source>
</evidence>
<feature type="active site" description="Charge relay system" evidence="6">
    <location>
        <position position="359"/>
    </location>
</feature>
<evidence type="ECO:0000256" key="3">
    <source>
        <dbReference type="ARBA" id="ARBA00022729"/>
    </source>
</evidence>
<dbReference type="PROSITE" id="PS00136">
    <property type="entry name" value="SUBTILASE_ASP"/>
    <property type="match status" value="1"/>
</dbReference>
<dbReference type="InterPro" id="IPR051048">
    <property type="entry name" value="Peptidase_S8/S53_subtilisin"/>
</dbReference>
<dbReference type="InterPro" id="IPR014755">
    <property type="entry name" value="Cu-Rt/internalin_Ig-like"/>
</dbReference>
<comment type="caution">
    <text evidence="10">The sequence shown here is derived from an EMBL/GenBank/DDBJ whole genome shotgun (WGS) entry which is preliminary data.</text>
</comment>
<evidence type="ECO:0000256" key="1">
    <source>
        <dbReference type="ARBA" id="ARBA00011073"/>
    </source>
</evidence>
<dbReference type="EMBL" id="VDCH01000003">
    <property type="protein sequence ID" value="TNJ39832.1"/>
    <property type="molecule type" value="Genomic_DNA"/>
</dbReference>
<gene>
    <name evidence="10" type="ORF">FGF66_02560</name>
</gene>
<dbReference type="Proteomes" id="UP000308271">
    <property type="component" value="Unassembled WGS sequence"/>
</dbReference>
<dbReference type="PRINTS" id="PR00723">
    <property type="entry name" value="SUBTILISIN"/>
</dbReference>
<evidence type="ECO:0000256" key="4">
    <source>
        <dbReference type="ARBA" id="ARBA00022801"/>
    </source>
</evidence>
<comment type="similarity">
    <text evidence="1 6 7">Belongs to the peptidase S8 family.</text>
</comment>
<dbReference type="PROSITE" id="PS00138">
    <property type="entry name" value="SUBTILASE_SER"/>
    <property type="match status" value="1"/>
</dbReference>
<keyword evidence="5 6" id="KW-0720">Serine protease</keyword>
<evidence type="ECO:0000259" key="8">
    <source>
        <dbReference type="Pfam" id="PF00082"/>
    </source>
</evidence>
<dbReference type="InterPro" id="IPR015500">
    <property type="entry name" value="Peptidase_S8_subtilisin-rel"/>
</dbReference>
<feature type="active site" description="Charge relay system" evidence="6">
    <location>
        <position position="304"/>
    </location>
</feature>
<dbReference type="Gene3D" id="3.40.50.200">
    <property type="entry name" value="Peptidase S8/S53 domain"/>
    <property type="match status" value="1"/>
</dbReference>
<protein>
    <submittedName>
        <fullName evidence="10">Peptidase S8</fullName>
    </submittedName>
</protein>
<feature type="domain" description="SbsA Ig-like" evidence="9">
    <location>
        <begin position="116"/>
        <end position="226"/>
    </location>
</feature>
<keyword evidence="11" id="KW-1185">Reference proteome</keyword>
<dbReference type="PROSITE" id="PS00137">
    <property type="entry name" value="SUBTILASE_HIS"/>
    <property type="match status" value="1"/>
</dbReference>
<dbReference type="InterPro" id="IPR023827">
    <property type="entry name" value="Peptidase_S8_Asp-AS"/>
</dbReference>
<name>A0A5C4S965_CHLTI</name>
<dbReference type="GO" id="GO:0004252">
    <property type="term" value="F:serine-type endopeptidase activity"/>
    <property type="evidence" value="ECO:0007669"/>
    <property type="project" value="UniProtKB-UniRule"/>
</dbReference>
<dbReference type="Pfam" id="PF13205">
    <property type="entry name" value="Big_5"/>
    <property type="match status" value="1"/>
</dbReference>
<feature type="domain" description="Peptidase S8/S53" evidence="8">
    <location>
        <begin position="295"/>
        <end position="558"/>
    </location>
</feature>
<accession>A0A5C4S965</accession>
<reference evidence="10 11" key="1">
    <citation type="submission" date="2019-05" db="EMBL/GenBank/DDBJ databases">
        <title>Draft Whole-Genome sequence of the green sulfur bacterium Chlorobaculum thiosulfatiphilum DSM 249.</title>
        <authorList>
            <person name="Meyer T.E."/>
            <person name="Kyndt J.A."/>
        </authorList>
    </citation>
    <scope>NUCLEOTIDE SEQUENCE [LARGE SCALE GENOMIC DNA]</scope>
    <source>
        <strain evidence="10 11">DSM 249</strain>
    </source>
</reference>
<evidence type="ECO:0000313" key="11">
    <source>
        <dbReference type="Proteomes" id="UP000308271"/>
    </source>
</evidence>
<dbReference type="OrthoDB" id="9798386at2"/>
<dbReference type="PROSITE" id="PS51892">
    <property type="entry name" value="SUBTILASE"/>
    <property type="match status" value="1"/>
</dbReference>
<dbReference type="AlphaFoldDB" id="A0A5C4S965"/>
<dbReference type="InterPro" id="IPR000209">
    <property type="entry name" value="Peptidase_S8/S53_dom"/>
</dbReference>
<dbReference type="InterPro" id="IPR022398">
    <property type="entry name" value="Peptidase_S8_His-AS"/>
</dbReference>
<dbReference type="PANTHER" id="PTHR43399:SF4">
    <property type="entry name" value="CELL WALL-ASSOCIATED PROTEASE"/>
    <property type="match status" value="1"/>
</dbReference>
<evidence type="ECO:0000259" key="9">
    <source>
        <dbReference type="Pfam" id="PF13205"/>
    </source>
</evidence>
<dbReference type="InterPro" id="IPR023828">
    <property type="entry name" value="Peptidase_S8_Ser-AS"/>
</dbReference>
<evidence type="ECO:0000256" key="2">
    <source>
        <dbReference type="ARBA" id="ARBA00022670"/>
    </source>
</evidence>
<proteinExistence type="inferred from homology"/>
<dbReference type="Pfam" id="PF00082">
    <property type="entry name" value="Peptidase_S8"/>
    <property type="match status" value="1"/>
</dbReference>